<dbReference type="Proteomes" id="UP000299102">
    <property type="component" value="Unassembled WGS sequence"/>
</dbReference>
<proteinExistence type="predicted"/>
<reference evidence="1 2" key="1">
    <citation type="journal article" date="2019" name="Commun. Biol.">
        <title>The bagworm genome reveals a unique fibroin gene that provides high tensile strength.</title>
        <authorList>
            <person name="Kono N."/>
            <person name="Nakamura H."/>
            <person name="Ohtoshi R."/>
            <person name="Tomita M."/>
            <person name="Numata K."/>
            <person name="Arakawa K."/>
        </authorList>
    </citation>
    <scope>NUCLEOTIDE SEQUENCE [LARGE SCALE GENOMIC DNA]</scope>
</reference>
<name>A0A4C1X937_EUMVA</name>
<keyword evidence="2" id="KW-1185">Reference proteome</keyword>
<sequence length="82" mass="9430">MNNDDDERNVVENTYRGKERLYIAQCFSASLKPKVIGIMTGYSESIDEFLTQIKLDHMMRASESILSYRSQRFIVTTAVDST</sequence>
<gene>
    <name evidence="1" type="ORF">EVAR_26733_1</name>
</gene>
<dbReference type="AlphaFoldDB" id="A0A4C1X937"/>
<dbReference type="EMBL" id="BGZK01000785">
    <property type="protein sequence ID" value="GBP60321.1"/>
    <property type="molecule type" value="Genomic_DNA"/>
</dbReference>
<evidence type="ECO:0000313" key="2">
    <source>
        <dbReference type="Proteomes" id="UP000299102"/>
    </source>
</evidence>
<evidence type="ECO:0000313" key="1">
    <source>
        <dbReference type="EMBL" id="GBP60321.1"/>
    </source>
</evidence>
<comment type="caution">
    <text evidence="1">The sequence shown here is derived from an EMBL/GenBank/DDBJ whole genome shotgun (WGS) entry which is preliminary data.</text>
</comment>
<accession>A0A4C1X937</accession>
<organism evidence="1 2">
    <name type="scientific">Eumeta variegata</name>
    <name type="common">Bagworm moth</name>
    <name type="synonym">Eumeta japonica</name>
    <dbReference type="NCBI Taxonomy" id="151549"/>
    <lineage>
        <taxon>Eukaryota</taxon>
        <taxon>Metazoa</taxon>
        <taxon>Ecdysozoa</taxon>
        <taxon>Arthropoda</taxon>
        <taxon>Hexapoda</taxon>
        <taxon>Insecta</taxon>
        <taxon>Pterygota</taxon>
        <taxon>Neoptera</taxon>
        <taxon>Endopterygota</taxon>
        <taxon>Lepidoptera</taxon>
        <taxon>Glossata</taxon>
        <taxon>Ditrysia</taxon>
        <taxon>Tineoidea</taxon>
        <taxon>Psychidae</taxon>
        <taxon>Oiketicinae</taxon>
        <taxon>Eumeta</taxon>
    </lineage>
</organism>
<protein>
    <submittedName>
        <fullName evidence="1">Uncharacterized protein</fullName>
    </submittedName>
</protein>